<dbReference type="GO" id="GO:0015074">
    <property type="term" value="P:DNA integration"/>
    <property type="evidence" value="ECO:0007669"/>
    <property type="project" value="InterPro"/>
</dbReference>
<dbReference type="AlphaFoldDB" id="A0A7H0SQD2"/>
<keyword evidence="8" id="KW-1185">Reference proteome</keyword>
<dbReference type="Gene3D" id="1.10.443.10">
    <property type="entry name" value="Intergrase catalytic core"/>
    <property type="match status" value="1"/>
</dbReference>
<accession>A0A7H0SQD2</accession>
<dbReference type="Proteomes" id="UP000516320">
    <property type="component" value="Chromosome"/>
</dbReference>
<dbReference type="EMBL" id="CP046884">
    <property type="protein sequence ID" value="QNQ90757.1"/>
    <property type="molecule type" value="Genomic_DNA"/>
</dbReference>
<dbReference type="PROSITE" id="PS51900">
    <property type="entry name" value="CB"/>
    <property type="match status" value="1"/>
</dbReference>
<dbReference type="Pfam" id="PF00589">
    <property type="entry name" value="Phage_integrase"/>
    <property type="match status" value="1"/>
</dbReference>
<evidence type="ECO:0000313" key="8">
    <source>
        <dbReference type="Proteomes" id="UP000516320"/>
    </source>
</evidence>
<dbReference type="InterPro" id="IPR050090">
    <property type="entry name" value="Tyrosine_recombinase_XerCD"/>
</dbReference>
<name>A0A7H0SQD2_9CORY</name>
<evidence type="ECO:0000256" key="3">
    <source>
        <dbReference type="ARBA" id="ARBA00023172"/>
    </source>
</evidence>
<gene>
    <name evidence="7" type="ORF">GP475_08965</name>
</gene>
<dbReference type="InterPro" id="IPR058717">
    <property type="entry name" value="Phage_L5_Integrase_N"/>
</dbReference>
<keyword evidence="2 4" id="KW-0238">DNA-binding</keyword>
<dbReference type="InterPro" id="IPR044068">
    <property type="entry name" value="CB"/>
</dbReference>
<dbReference type="SUPFAM" id="SSF56349">
    <property type="entry name" value="DNA breaking-rejoining enzymes"/>
    <property type="match status" value="1"/>
</dbReference>
<evidence type="ECO:0000256" key="2">
    <source>
        <dbReference type="ARBA" id="ARBA00023125"/>
    </source>
</evidence>
<dbReference type="GO" id="GO:0006310">
    <property type="term" value="P:DNA recombination"/>
    <property type="evidence" value="ECO:0007669"/>
    <property type="project" value="UniProtKB-KW"/>
</dbReference>
<reference evidence="7 8" key="1">
    <citation type="submission" date="2019-12" db="EMBL/GenBank/DDBJ databases">
        <title>Corynebacterium sp. nov., isolated from feces of the Anser Albifrons in China.</title>
        <authorList>
            <person name="Liu Q."/>
        </authorList>
    </citation>
    <scope>NUCLEOTIDE SEQUENCE [LARGE SCALE GENOMIC DNA]</scope>
    <source>
        <strain evidence="7 8">4H37-19</strain>
    </source>
</reference>
<dbReference type="InterPro" id="IPR011010">
    <property type="entry name" value="DNA_brk_join_enz"/>
</dbReference>
<feature type="domain" description="Core-binding (CB)" evidence="6">
    <location>
        <begin position="60"/>
        <end position="144"/>
    </location>
</feature>
<keyword evidence="3" id="KW-0233">DNA recombination</keyword>
<evidence type="ECO:0000256" key="1">
    <source>
        <dbReference type="ARBA" id="ARBA00008857"/>
    </source>
</evidence>
<proteinExistence type="inferred from homology"/>
<dbReference type="InterPro" id="IPR013762">
    <property type="entry name" value="Integrase-like_cat_sf"/>
</dbReference>
<dbReference type="PROSITE" id="PS51898">
    <property type="entry name" value="TYR_RECOMBINASE"/>
    <property type="match status" value="1"/>
</dbReference>
<sequence>MAVQKRIRGGKARWVARYRSPSGKEHSKTFDTRREATAWLAERERELRRGEWIDPNERNITLLELVEEIGSTFTRESTRNSYDFLARNLGPLADMPLRAIRRSDLEKWQAQLLSGRPWQGGKPLYQSTVNGMRGRLNNSLKIAINDGLLTHNPLAKVSRIEPERRTIAPRDIPDENWIEIFITNIKNPALLLMVKIAVATGMRASEIAGLSTTDIDPAGCSIHVSYQAHRRKGHLLPLKTPSSYRVILITPDLMGEIREWIAEHPHPSGRLFVTRTGRPMSYDAMQKAWETAVERSGLQGGFTWHSLRHYHATKLIRAGVPIKTVQARLGHASAAMTLDIYLHAIPGDDELAARVAGDLLPHAGPARDGDKRLKAI</sequence>
<dbReference type="PANTHER" id="PTHR30349">
    <property type="entry name" value="PHAGE INTEGRASE-RELATED"/>
    <property type="match status" value="1"/>
</dbReference>
<evidence type="ECO:0000256" key="4">
    <source>
        <dbReference type="PROSITE-ProRule" id="PRU01248"/>
    </source>
</evidence>
<dbReference type="Gene3D" id="1.10.150.130">
    <property type="match status" value="1"/>
</dbReference>
<dbReference type="RefSeq" id="WP_187974070.1">
    <property type="nucleotide sequence ID" value="NZ_CP046884.1"/>
</dbReference>
<comment type="similarity">
    <text evidence="1">Belongs to the 'phage' integrase family.</text>
</comment>
<evidence type="ECO:0000313" key="7">
    <source>
        <dbReference type="EMBL" id="QNQ90757.1"/>
    </source>
</evidence>
<dbReference type="Pfam" id="PF26003">
    <property type="entry name" value="Integrase_N_phage"/>
    <property type="match status" value="1"/>
</dbReference>
<organism evidence="7 8">
    <name type="scientific">Corynebacterium poyangense</name>
    <dbReference type="NCBI Taxonomy" id="2684405"/>
    <lineage>
        <taxon>Bacteria</taxon>
        <taxon>Bacillati</taxon>
        <taxon>Actinomycetota</taxon>
        <taxon>Actinomycetes</taxon>
        <taxon>Mycobacteriales</taxon>
        <taxon>Corynebacteriaceae</taxon>
        <taxon>Corynebacterium</taxon>
    </lineage>
</organism>
<protein>
    <submittedName>
        <fullName evidence="7">Tyrosine-type recombinase/integrase</fullName>
    </submittedName>
</protein>
<evidence type="ECO:0000259" key="5">
    <source>
        <dbReference type="PROSITE" id="PS51898"/>
    </source>
</evidence>
<feature type="domain" description="Tyr recombinase" evidence="5">
    <location>
        <begin position="167"/>
        <end position="356"/>
    </location>
</feature>
<dbReference type="CDD" id="cd01189">
    <property type="entry name" value="INT_ICEBs1_C_like"/>
    <property type="match status" value="1"/>
</dbReference>
<dbReference type="KEGG" id="cpoy:GP475_08965"/>
<dbReference type="GO" id="GO:0003677">
    <property type="term" value="F:DNA binding"/>
    <property type="evidence" value="ECO:0007669"/>
    <property type="project" value="UniProtKB-UniRule"/>
</dbReference>
<dbReference type="PANTHER" id="PTHR30349:SF64">
    <property type="entry name" value="PROPHAGE INTEGRASE INTD-RELATED"/>
    <property type="match status" value="1"/>
</dbReference>
<dbReference type="InterPro" id="IPR010998">
    <property type="entry name" value="Integrase_recombinase_N"/>
</dbReference>
<evidence type="ECO:0000259" key="6">
    <source>
        <dbReference type="PROSITE" id="PS51900"/>
    </source>
</evidence>
<dbReference type="InterPro" id="IPR002104">
    <property type="entry name" value="Integrase_catalytic"/>
</dbReference>